<feature type="compositionally biased region" description="Polar residues" evidence="1">
    <location>
        <begin position="120"/>
        <end position="149"/>
    </location>
</feature>
<accession>S4P458</accession>
<organism evidence="2">
    <name type="scientific">Pararge aegeria</name>
    <name type="common">speckled wood butterfly</name>
    <dbReference type="NCBI Taxonomy" id="116150"/>
    <lineage>
        <taxon>Eukaryota</taxon>
        <taxon>Metazoa</taxon>
        <taxon>Ecdysozoa</taxon>
        <taxon>Arthropoda</taxon>
        <taxon>Hexapoda</taxon>
        <taxon>Insecta</taxon>
        <taxon>Pterygota</taxon>
        <taxon>Neoptera</taxon>
        <taxon>Endopterygota</taxon>
        <taxon>Lepidoptera</taxon>
        <taxon>Glossata</taxon>
        <taxon>Ditrysia</taxon>
        <taxon>Papilionoidea</taxon>
        <taxon>Nymphalidae</taxon>
        <taxon>Satyrinae</taxon>
        <taxon>Satyrini</taxon>
        <taxon>Parargina</taxon>
        <taxon>Pararge</taxon>
    </lineage>
</organism>
<proteinExistence type="predicted"/>
<feature type="compositionally biased region" description="Polar residues" evidence="1">
    <location>
        <begin position="1"/>
        <end position="28"/>
    </location>
</feature>
<feature type="non-terminal residue" evidence="2">
    <location>
        <position position="193"/>
    </location>
</feature>
<dbReference type="EMBL" id="GAIX01011310">
    <property type="protein sequence ID" value="JAA81250.1"/>
    <property type="molecule type" value="Transcribed_RNA"/>
</dbReference>
<feature type="compositionally biased region" description="Basic and acidic residues" evidence="1">
    <location>
        <begin position="105"/>
        <end position="119"/>
    </location>
</feature>
<feature type="region of interest" description="Disordered" evidence="1">
    <location>
        <begin position="1"/>
        <end position="176"/>
    </location>
</feature>
<feature type="compositionally biased region" description="Basic and acidic residues" evidence="1">
    <location>
        <begin position="80"/>
        <end position="90"/>
    </location>
</feature>
<feature type="non-terminal residue" evidence="2">
    <location>
        <position position="1"/>
    </location>
</feature>
<protein>
    <submittedName>
        <fullName evidence="2">Acinus</fullName>
    </submittedName>
</protein>
<sequence length="193" mass="21227">GSNFVPSEVSINKSTTEISGQPGSSSDVKVTPDKSKDNIFPNTTEDNIFPNSTENKIFPNSTEEKISTINSEDNVIPDNNEDKVTPKNSEDNETPNNAEIIKSPIKNDIEHDKSIEKELTTTPDSTQDGASKTETVSQINKENSQTTPDIPNGEITPMVINRKRRWGSRPSKLTSQKSITISTDVLKEIIPDV</sequence>
<evidence type="ECO:0000313" key="2">
    <source>
        <dbReference type="EMBL" id="JAA81250.1"/>
    </source>
</evidence>
<reference evidence="2" key="1">
    <citation type="journal article" date="2013" name="BMC Genomics">
        <title>Unscrambling butterfly oogenesis.</title>
        <authorList>
            <person name="Carter J.M."/>
            <person name="Baker S.C."/>
            <person name="Pink R."/>
            <person name="Carter D.R."/>
            <person name="Collins A."/>
            <person name="Tomlin J."/>
            <person name="Gibbs M."/>
            <person name="Breuker C.J."/>
        </authorList>
    </citation>
    <scope>NUCLEOTIDE SEQUENCE</scope>
    <source>
        <tissue evidence="2">Ovary</tissue>
    </source>
</reference>
<reference evidence="2" key="2">
    <citation type="submission" date="2013-05" db="EMBL/GenBank/DDBJ databases">
        <authorList>
            <person name="Carter J.-M."/>
            <person name="Baker S.C."/>
            <person name="Pink R."/>
            <person name="Carter D.R.F."/>
            <person name="Collins A."/>
            <person name="Tomlin J."/>
            <person name="Gibbs M."/>
            <person name="Breuker C.J."/>
        </authorList>
    </citation>
    <scope>NUCLEOTIDE SEQUENCE</scope>
    <source>
        <tissue evidence="2">Ovary</tissue>
    </source>
</reference>
<feature type="compositionally biased region" description="Polar residues" evidence="1">
    <location>
        <begin position="40"/>
        <end position="73"/>
    </location>
</feature>
<dbReference type="AlphaFoldDB" id="S4P458"/>
<name>S4P458_9NEOP</name>
<evidence type="ECO:0000256" key="1">
    <source>
        <dbReference type="SAM" id="MobiDB-lite"/>
    </source>
</evidence>